<dbReference type="GO" id="GO:0012505">
    <property type="term" value="C:endomembrane system"/>
    <property type="evidence" value="ECO:0007669"/>
    <property type="project" value="TreeGrafter"/>
</dbReference>
<protein>
    <submittedName>
        <fullName evidence="3">Uncharacterized protein</fullName>
    </submittedName>
</protein>
<gene>
    <name evidence="3" type="ORF">SI7747_06007892</name>
</gene>
<name>A0A7I8IUE3_SPIIN</name>
<dbReference type="Gene3D" id="2.120.10.30">
    <property type="entry name" value="TolB, C-terminal domain"/>
    <property type="match status" value="1"/>
</dbReference>
<evidence type="ECO:0000256" key="1">
    <source>
        <dbReference type="SAM" id="MobiDB-lite"/>
    </source>
</evidence>
<dbReference type="EMBL" id="CACRZD030000006">
    <property type="protein sequence ID" value="CAA6661497.1"/>
    <property type="molecule type" value="Genomic_DNA"/>
</dbReference>
<dbReference type="EMBL" id="LR743593">
    <property type="protein sequence ID" value="CAA2621814.1"/>
    <property type="molecule type" value="Genomic_DNA"/>
</dbReference>
<dbReference type="PANTHER" id="PTHR10426">
    <property type="entry name" value="STRICTOSIDINE SYNTHASE-RELATED"/>
    <property type="match status" value="1"/>
</dbReference>
<feature type="chain" id="PRO_5029606275" evidence="2">
    <location>
        <begin position="19"/>
        <end position="187"/>
    </location>
</feature>
<evidence type="ECO:0000313" key="4">
    <source>
        <dbReference type="Proteomes" id="UP001189122"/>
    </source>
</evidence>
<proteinExistence type="predicted"/>
<accession>A0A7I8IUE3</accession>
<evidence type="ECO:0000313" key="3">
    <source>
        <dbReference type="EMBL" id="CAA2621814.1"/>
    </source>
</evidence>
<feature type="compositionally biased region" description="Basic and acidic residues" evidence="1">
    <location>
        <begin position="33"/>
        <end position="53"/>
    </location>
</feature>
<dbReference type="InterPro" id="IPR011042">
    <property type="entry name" value="6-blade_b-propeller_TolB-like"/>
</dbReference>
<dbReference type="SUPFAM" id="SSF63829">
    <property type="entry name" value="Calcium-dependent phosphotriesterase"/>
    <property type="match status" value="1"/>
</dbReference>
<dbReference type="AlphaFoldDB" id="A0A7I8IUE3"/>
<keyword evidence="4" id="KW-1185">Reference proteome</keyword>
<evidence type="ECO:0000256" key="2">
    <source>
        <dbReference type="SAM" id="SignalP"/>
    </source>
</evidence>
<dbReference type="GO" id="GO:0016787">
    <property type="term" value="F:hydrolase activity"/>
    <property type="evidence" value="ECO:0007669"/>
    <property type="project" value="TreeGrafter"/>
</dbReference>
<reference evidence="3 4" key="1">
    <citation type="submission" date="2019-12" db="EMBL/GenBank/DDBJ databases">
        <authorList>
            <person name="Scholz U."/>
            <person name="Mascher M."/>
            <person name="Fiebig A."/>
        </authorList>
    </citation>
    <scope>NUCLEOTIDE SEQUENCE</scope>
</reference>
<feature type="signal peptide" evidence="2">
    <location>
        <begin position="1"/>
        <end position="18"/>
    </location>
</feature>
<sequence>MAPSSVLTSFFLFPFLACYVPWGRLSHAPSRPGAHELREDPAPDGHRPGEPRLLDAAGGGPYTGVSVWRVLKWESPSRGVGRVRLRCNALAVPEMADRCGRPLGLQFHRATGNLYIADAYYGLLVVGPGGGVATQLVVAAEAKPWTSTKREDSCTSPISVPNSRVGPHCLHLFLSPSFHSSPLQFSS</sequence>
<dbReference type="PANTHER" id="PTHR10426:SF106">
    <property type="entry name" value="PROTEIN STRICTOSIDINE SYNTHASE-LIKE 3"/>
    <property type="match status" value="1"/>
</dbReference>
<organism evidence="3">
    <name type="scientific">Spirodela intermedia</name>
    <name type="common">Intermediate duckweed</name>
    <dbReference type="NCBI Taxonomy" id="51605"/>
    <lineage>
        <taxon>Eukaryota</taxon>
        <taxon>Viridiplantae</taxon>
        <taxon>Streptophyta</taxon>
        <taxon>Embryophyta</taxon>
        <taxon>Tracheophyta</taxon>
        <taxon>Spermatophyta</taxon>
        <taxon>Magnoliopsida</taxon>
        <taxon>Liliopsida</taxon>
        <taxon>Araceae</taxon>
        <taxon>Lemnoideae</taxon>
        <taxon>Spirodela</taxon>
    </lineage>
</organism>
<dbReference type="Proteomes" id="UP001189122">
    <property type="component" value="Unassembled WGS sequence"/>
</dbReference>
<feature type="region of interest" description="Disordered" evidence="1">
    <location>
        <begin position="30"/>
        <end position="58"/>
    </location>
</feature>
<keyword evidence="2" id="KW-0732">Signal</keyword>